<evidence type="ECO:0000313" key="3">
    <source>
        <dbReference type="EMBL" id="VEL22196.1"/>
    </source>
</evidence>
<evidence type="ECO:0000256" key="1">
    <source>
        <dbReference type="SAM" id="MobiDB-lite"/>
    </source>
</evidence>
<dbReference type="EMBL" id="CAAALY010055161">
    <property type="protein sequence ID" value="VEL22196.1"/>
    <property type="molecule type" value="Genomic_DNA"/>
</dbReference>
<feature type="compositionally biased region" description="Basic and acidic residues" evidence="1">
    <location>
        <begin position="58"/>
        <end position="73"/>
    </location>
</feature>
<protein>
    <recommendedName>
        <fullName evidence="5">Secreted protein</fullName>
    </recommendedName>
</protein>
<evidence type="ECO:0000256" key="2">
    <source>
        <dbReference type="SAM" id="SignalP"/>
    </source>
</evidence>
<evidence type="ECO:0000313" key="4">
    <source>
        <dbReference type="Proteomes" id="UP000784294"/>
    </source>
</evidence>
<sequence>MGKFFSFLLLSPASRLGRAGPAAPALDAAQRSGAAASRFACPTGFGRLASPRRRPRLRRDVGRPTDRPTDRTDGPASRSSGMFAHLFDLPGSGRSVCGTAALSTRSFAQPRCHRRRARLCRPSRGHTVD</sequence>
<dbReference type="AlphaFoldDB" id="A0A3S5CHN7"/>
<evidence type="ECO:0008006" key="5">
    <source>
        <dbReference type="Google" id="ProtNLM"/>
    </source>
</evidence>
<keyword evidence="4" id="KW-1185">Reference proteome</keyword>
<feature type="region of interest" description="Disordered" evidence="1">
    <location>
        <begin position="42"/>
        <end position="84"/>
    </location>
</feature>
<dbReference type="Proteomes" id="UP000784294">
    <property type="component" value="Unassembled WGS sequence"/>
</dbReference>
<gene>
    <name evidence="3" type="ORF">PXEA_LOCUS15636</name>
</gene>
<name>A0A3S5CHN7_9PLAT</name>
<feature type="non-terminal residue" evidence="3">
    <location>
        <position position="129"/>
    </location>
</feature>
<comment type="caution">
    <text evidence="3">The sequence shown here is derived from an EMBL/GenBank/DDBJ whole genome shotgun (WGS) entry which is preliminary data.</text>
</comment>
<proteinExistence type="predicted"/>
<feature type="chain" id="PRO_5018529233" description="Secreted protein" evidence="2">
    <location>
        <begin position="20"/>
        <end position="129"/>
    </location>
</feature>
<accession>A0A3S5CHN7</accession>
<organism evidence="3 4">
    <name type="scientific">Protopolystoma xenopodis</name>
    <dbReference type="NCBI Taxonomy" id="117903"/>
    <lineage>
        <taxon>Eukaryota</taxon>
        <taxon>Metazoa</taxon>
        <taxon>Spiralia</taxon>
        <taxon>Lophotrochozoa</taxon>
        <taxon>Platyhelminthes</taxon>
        <taxon>Monogenea</taxon>
        <taxon>Polyopisthocotylea</taxon>
        <taxon>Polystomatidea</taxon>
        <taxon>Polystomatidae</taxon>
        <taxon>Protopolystoma</taxon>
    </lineage>
</organism>
<keyword evidence="2" id="KW-0732">Signal</keyword>
<reference evidence="3" key="1">
    <citation type="submission" date="2018-11" db="EMBL/GenBank/DDBJ databases">
        <authorList>
            <consortium name="Pathogen Informatics"/>
        </authorList>
    </citation>
    <scope>NUCLEOTIDE SEQUENCE</scope>
</reference>
<feature type="signal peptide" evidence="2">
    <location>
        <begin position="1"/>
        <end position="19"/>
    </location>
</feature>